<gene>
    <name evidence="1" type="ORF">CKALI_02710</name>
</gene>
<keyword evidence="2" id="KW-1185">Reference proteome</keyword>
<accession>A0A6B8VVV1</accession>
<protein>
    <submittedName>
        <fullName evidence="1">Uncharacterized protein</fullName>
    </submittedName>
</protein>
<dbReference type="AlphaFoldDB" id="A0A6B8VVV1"/>
<dbReference type="Proteomes" id="UP000427071">
    <property type="component" value="Chromosome"/>
</dbReference>
<dbReference type="KEGG" id="ckw:CKALI_02710"/>
<sequence length="62" mass="6943">MSISRHIDDYIADRGIKENDEVVPESECQVFDGQVLSEEDRLENARAVVAQLLESDSPPRLG</sequence>
<organism evidence="1 2">
    <name type="scientific">Corynebacterium kalinowskii</name>
    <dbReference type="NCBI Taxonomy" id="2675216"/>
    <lineage>
        <taxon>Bacteria</taxon>
        <taxon>Bacillati</taxon>
        <taxon>Actinomycetota</taxon>
        <taxon>Actinomycetes</taxon>
        <taxon>Mycobacteriales</taxon>
        <taxon>Corynebacteriaceae</taxon>
        <taxon>Corynebacterium</taxon>
    </lineage>
</organism>
<dbReference type="EMBL" id="CP046452">
    <property type="protein sequence ID" value="QGU01430.1"/>
    <property type="molecule type" value="Genomic_DNA"/>
</dbReference>
<name>A0A6B8VVV1_9CORY</name>
<evidence type="ECO:0000313" key="2">
    <source>
        <dbReference type="Proteomes" id="UP000427071"/>
    </source>
</evidence>
<evidence type="ECO:0000313" key="1">
    <source>
        <dbReference type="EMBL" id="QGU01430.1"/>
    </source>
</evidence>
<dbReference type="RefSeq" id="WP_156191832.1">
    <property type="nucleotide sequence ID" value="NZ_CP046452.1"/>
</dbReference>
<reference evidence="2" key="1">
    <citation type="submission" date="2019-11" db="EMBL/GenBank/DDBJ databases">
        <title>Complete genome sequence of Corynebacterium kalinowskii 1959, a novel Corynebacterium species isolated from soil of a small paddock in Vilsendorf, Germany.</title>
        <authorList>
            <person name="Schaffert L."/>
            <person name="Ruwe M."/>
            <person name="Milse J."/>
            <person name="Hanuschka K."/>
            <person name="Ortseifen V."/>
            <person name="Droste J."/>
            <person name="Brandt D."/>
            <person name="Schlueter L."/>
            <person name="Kutter Y."/>
            <person name="Vinke S."/>
            <person name="Viehoefer P."/>
            <person name="Jacob L."/>
            <person name="Luebke N.-C."/>
            <person name="Schulte-Berndt E."/>
            <person name="Hain C."/>
            <person name="Linder M."/>
            <person name="Schmidt P."/>
            <person name="Wollenschlaeger L."/>
            <person name="Luttermann T."/>
            <person name="Thieme E."/>
            <person name="Hassa J."/>
            <person name="Haak M."/>
            <person name="Wittchen M."/>
            <person name="Mentz A."/>
            <person name="Persicke M."/>
            <person name="Busche T."/>
            <person name="Ruckert C."/>
        </authorList>
    </citation>
    <scope>NUCLEOTIDE SEQUENCE [LARGE SCALE GENOMIC DNA]</scope>
    <source>
        <strain evidence="2">1959</strain>
    </source>
</reference>
<proteinExistence type="predicted"/>